<gene>
    <name evidence="2" type="ORF">PMAYCL1PPCAC_27696</name>
</gene>
<dbReference type="PROSITE" id="PS00280">
    <property type="entry name" value="BPTI_KUNITZ_1"/>
    <property type="match status" value="1"/>
</dbReference>
<keyword evidence="3" id="KW-1185">Reference proteome</keyword>
<feature type="domain" description="BPTI/Kunitz inhibitor" evidence="1">
    <location>
        <begin position="1"/>
        <end position="51"/>
    </location>
</feature>
<dbReference type="PANTHER" id="PTHR46339">
    <property type="entry name" value="PROTEIN CBG15282-RELATED"/>
    <property type="match status" value="1"/>
</dbReference>
<dbReference type="Gene3D" id="4.10.410.10">
    <property type="entry name" value="Pancreatic trypsin inhibitor Kunitz domain"/>
    <property type="match status" value="2"/>
</dbReference>
<dbReference type="SUPFAM" id="SSF57362">
    <property type="entry name" value="BPTI-like"/>
    <property type="match status" value="2"/>
</dbReference>
<name>A0AAN5D5Y6_9BILA</name>
<feature type="non-terminal residue" evidence="2">
    <location>
        <position position="163"/>
    </location>
</feature>
<comment type="caution">
    <text evidence="2">The sequence shown here is derived from an EMBL/GenBank/DDBJ whole genome shotgun (WGS) entry which is preliminary data.</text>
</comment>
<sequence>GRDAGDSSCRMKGGMRFFFHAQSRLCQPFLYKGCNGNGNRFGSRAECLSACADAEPPISVGHGPSIPRVICPAGNVAASNRSGPLPCDKCPRQGYECINGACCGTREFTCSRPYDAGHYPIIGWHVPMFFYSRAFNNCIVFTYFGSEGNANIFPSYTKCREFC</sequence>
<organism evidence="2 3">
    <name type="scientific">Pristionchus mayeri</name>
    <dbReference type="NCBI Taxonomy" id="1317129"/>
    <lineage>
        <taxon>Eukaryota</taxon>
        <taxon>Metazoa</taxon>
        <taxon>Ecdysozoa</taxon>
        <taxon>Nematoda</taxon>
        <taxon>Chromadorea</taxon>
        <taxon>Rhabditida</taxon>
        <taxon>Rhabditina</taxon>
        <taxon>Diplogasteromorpha</taxon>
        <taxon>Diplogasteroidea</taxon>
        <taxon>Neodiplogasteridae</taxon>
        <taxon>Pristionchus</taxon>
    </lineage>
</organism>
<dbReference type="Proteomes" id="UP001328107">
    <property type="component" value="Unassembled WGS sequence"/>
</dbReference>
<evidence type="ECO:0000313" key="2">
    <source>
        <dbReference type="EMBL" id="GMR57501.1"/>
    </source>
</evidence>
<evidence type="ECO:0000259" key="1">
    <source>
        <dbReference type="PROSITE" id="PS50279"/>
    </source>
</evidence>
<dbReference type="Pfam" id="PF00014">
    <property type="entry name" value="Kunitz_BPTI"/>
    <property type="match status" value="2"/>
</dbReference>
<dbReference type="AlphaFoldDB" id="A0AAN5D5Y6"/>
<dbReference type="InterPro" id="IPR036880">
    <property type="entry name" value="Kunitz_BPTI_sf"/>
</dbReference>
<dbReference type="GO" id="GO:0004867">
    <property type="term" value="F:serine-type endopeptidase inhibitor activity"/>
    <property type="evidence" value="ECO:0007669"/>
    <property type="project" value="InterPro"/>
</dbReference>
<proteinExistence type="predicted"/>
<dbReference type="InterPro" id="IPR002223">
    <property type="entry name" value="Kunitz_BPTI"/>
</dbReference>
<dbReference type="SMART" id="SM00131">
    <property type="entry name" value="KU"/>
    <property type="match status" value="2"/>
</dbReference>
<feature type="domain" description="BPTI/Kunitz inhibitor" evidence="1">
    <location>
        <begin position="110"/>
        <end position="163"/>
    </location>
</feature>
<dbReference type="InterPro" id="IPR020901">
    <property type="entry name" value="Prtase_inh_Kunz-CS"/>
</dbReference>
<feature type="non-terminal residue" evidence="2">
    <location>
        <position position="1"/>
    </location>
</feature>
<dbReference type="PROSITE" id="PS50279">
    <property type="entry name" value="BPTI_KUNITZ_2"/>
    <property type="match status" value="2"/>
</dbReference>
<reference evidence="3" key="1">
    <citation type="submission" date="2022-10" db="EMBL/GenBank/DDBJ databases">
        <title>Genome assembly of Pristionchus species.</title>
        <authorList>
            <person name="Yoshida K."/>
            <person name="Sommer R.J."/>
        </authorList>
    </citation>
    <scope>NUCLEOTIDE SEQUENCE [LARGE SCALE GENOMIC DNA]</scope>
    <source>
        <strain evidence="3">RS5460</strain>
    </source>
</reference>
<accession>A0AAN5D5Y6</accession>
<dbReference type="CDD" id="cd00109">
    <property type="entry name" value="Kunitz-type"/>
    <property type="match status" value="1"/>
</dbReference>
<protein>
    <recommendedName>
        <fullName evidence="1">BPTI/Kunitz inhibitor domain-containing protein</fullName>
    </recommendedName>
</protein>
<dbReference type="PRINTS" id="PR00759">
    <property type="entry name" value="BASICPTASE"/>
</dbReference>
<evidence type="ECO:0000313" key="3">
    <source>
        <dbReference type="Proteomes" id="UP001328107"/>
    </source>
</evidence>
<dbReference type="InterPro" id="IPR053014">
    <property type="entry name" value="Cuticle_assoc_divergent"/>
</dbReference>
<dbReference type="EMBL" id="BTRK01000006">
    <property type="protein sequence ID" value="GMR57501.1"/>
    <property type="molecule type" value="Genomic_DNA"/>
</dbReference>